<dbReference type="SUPFAM" id="SSF53474">
    <property type="entry name" value="alpha/beta-Hydrolases"/>
    <property type="match status" value="1"/>
</dbReference>
<protein>
    <submittedName>
        <fullName evidence="2">Serine carboxypeptidase-like 34</fullName>
    </submittedName>
</protein>
<organism evidence="2 3">
    <name type="scientific">Glycine soja</name>
    <name type="common">Wild soybean</name>
    <dbReference type="NCBI Taxonomy" id="3848"/>
    <lineage>
        <taxon>Eukaryota</taxon>
        <taxon>Viridiplantae</taxon>
        <taxon>Streptophyta</taxon>
        <taxon>Embryophyta</taxon>
        <taxon>Tracheophyta</taxon>
        <taxon>Spermatophyta</taxon>
        <taxon>Magnoliopsida</taxon>
        <taxon>eudicotyledons</taxon>
        <taxon>Gunneridae</taxon>
        <taxon>Pentapetalae</taxon>
        <taxon>rosids</taxon>
        <taxon>fabids</taxon>
        <taxon>Fabales</taxon>
        <taxon>Fabaceae</taxon>
        <taxon>Papilionoideae</taxon>
        <taxon>50 kb inversion clade</taxon>
        <taxon>NPAAA clade</taxon>
        <taxon>indigoferoid/millettioid clade</taxon>
        <taxon>Phaseoleae</taxon>
        <taxon>Glycine</taxon>
        <taxon>Glycine subgen. Soja</taxon>
    </lineage>
</organism>
<dbReference type="Pfam" id="PF00450">
    <property type="entry name" value="Peptidase_S10"/>
    <property type="match status" value="1"/>
</dbReference>
<dbReference type="InterPro" id="IPR001563">
    <property type="entry name" value="Peptidase_S10"/>
</dbReference>
<dbReference type="PANTHER" id="PTHR11802:SF31">
    <property type="entry name" value="SERINE CARBOXYPEPTIDASE-LIKE 34"/>
    <property type="match status" value="1"/>
</dbReference>
<dbReference type="InterPro" id="IPR029058">
    <property type="entry name" value="AB_hydrolase_fold"/>
</dbReference>
<evidence type="ECO:0000256" key="1">
    <source>
        <dbReference type="ARBA" id="ARBA00009431"/>
    </source>
</evidence>
<accession>A0A445FR79</accession>
<keyword evidence="2" id="KW-0378">Hydrolase</keyword>
<dbReference type="AlphaFoldDB" id="A0A445FR79"/>
<comment type="caution">
    <text evidence="2">The sequence shown here is derived from an EMBL/GenBank/DDBJ whole genome shotgun (WGS) entry which is preliminary data.</text>
</comment>
<dbReference type="PANTHER" id="PTHR11802">
    <property type="entry name" value="SERINE PROTEASE FAMILY S10 SERINE CARBOXYPEPTIDASE"/>
    <property type="match status" value="1"/>
</dbReference>
<comment type="similarity">
    <text evidence="1">Belongs to the peptidase S10 family.</text>
</comment>
<dbReference type="GO" id="GO:0006508">
    <property type="term" value="P:proteolysis"/>
    <property type="evidence" value="ECO:0007669"/>
    <property type="project" value="InterPro"/>
</dbReference>
<keyword evidence="2" id="KW-0121">Carboxypeptidase</keyword>
<dbReference type="GO" id="GO:0004185">
    <property type="term" value="F:serine-type carboxypeptidase activity"/>
    <property type="evidence" value="ECO:0007669"/>
    <property type="project" value="InterPro"/>
</dbReference>
<proteinExistence type="inferred from homology"/>
<keyword evidence="3" id="KW-1185">Reference proteome</keyword>
<dbReference type="GO" id="GO:0005773">
    <property type="term" value="C:vacuole"/>
    <property type="evidence" value="ECO:0007669"/>
    <property type="project" value="TreeGrafter"/>
</dbReference>
<gene>
    <name evidence="2" type="ORF">D0Y65_048012</name>
</gene>
<reference evidence="2 3" key="1">
    <citation type="submission" date="2018-09" db="EMBL/GenBank/DDBJ databases">
        <title>A high-quality reference genome of wild soybean provides a powerful tool to mine soybean genomes.</title>
        <authorList>
            <person name="Xie M."/>
            <person name="Chung C.Y.L."/>
            <person name="Li M.-W."/>
            <person name="Wong F.-L."/>
            <person name="Chan T.-F."/>
            <person name="Lam H.-M."/>
        </authorList>
    </citation>
    <scope>NUCLEOTIDE SEQUENCE [LARGE SCALE GENOMIC DNA]</scope>
    <source>
        <strain evidence="3">cv. W05</strain>
        <tissue evidence="2">Hypocotyl of etiolated seedlings</tissue>
    </source>
</reference>
<keyword evidence="2" id="KW-0645">Protease</keyword>
<evidence type="ECO:0000313" key="2">
    <source>
        <dbReference type="EMBL" id="RZB51410.1"/>
    </source>
</evidence>
<dbReference type="EMBL" id="QZWG01000018">
    <property type="protein sequence ID" value="RZB51410.1"/>
    <property type="molecule type" value="Genomic_DNA"/>
</dbReference>
<evidence type="ECO:0000313" key="3">
    <source>
        <dbReference type="Proteomes" id="UP000289340"/>
    </source>
</evidence>
<dbReference type="PRINTS" id="PR00724">
    <property type="entry name" value="CRBOXYPTASEC"/>
</dbReference>
<dbReference type="Proteomes" id="UP000289340">
    <property type="component" value="Chromosome 18"/>
</dbReference>
<sequence length="134" mass="15194">MRWHLLAHLAERDTRVARPELVGSMNLRVRSESPSCSSIGYGEAEELGPLFPQDSSQPKLKLNPYSWNNAANLLSLESPVGVRFSYTNTSSDISELGDTITAKDSHTFIIKWFRRFPQFRSHKFYISGESYPGI</sequence>
<name>A0A445FR79_GLYSO</name>
<dbReference type="Gene3D" id="3.40.50.1820">
    <property type="entry name" value="alpha/beta hydrolase"/>
    <property type="match status" value="1"/>
</dbReference>